<accession>A0A515ELY4</accession>
<protein>
    <submittedName>
        <fullName evidence="1">Uncharacterized protein</fullName>
    </submittedName>
</protein>
<gene>
    <name evidence="1" type="ORF">EXZ61_05480</name>
</gene>
<organism evidence="1 2">
    <name type="scientific">Rhodoferax aquaticus</name>
    <dbReference type="NCBI Taxonomy" id="2527691"/>
    <lineage>
        <taxon>Bacteria</taxon>
        <taxon>Pseudomonadati</taxon>
        <taxon>Pseudomonadota</taxon>
        <taxon>Betaproteobacteria</taxon>
        <taxon>Burkholderiales</taxon>
        <taxon>Comamonadaceae</taxon>
        <taxon>Rhodoferax</taxon>
    </lineage>
</organism>
<evidence type="ECO:0000313" key="1">
    <source>
        <dbReference type="EMBL" id="QDL53668.1"/>
    </source>
</evidence>
<name>A0A515ELY4_9BURK</name>
<reference evidence="2" key="1">
    <citation type="submission" date="2019-02" db="EMBL/GenBank/DDBJ databases">
        <title>Complete genome sequence of Rhodoferax sp. Gr-4.</title>
        <authorList>
            <person name="Jin L."/>
        </authorList>
    </citation>
    <scope>NUCLEOTIDE SEQUENCE [LARGE SCALE GENOMIC DNA]</scope>
    <source>
        <strain evidence="2">Gr-4</strain>
    </source>
</reference>
<dbReference type="AlphaFoldDB" id="A0A515ELY4"/>
<keyword evidence="2" id="KW-1185">Reference proteome</keyword>
<dbReference type="Proteomes" id="UP000317365">
    <property type="component" value="Chromosome"/>
</dbReference>
<sequence length="82" mass="9162">MRTTSHGILDPNEAPAGFVAVLKSEVATERLGNICRACDWRSDCNGFEHRCMPYTVISSKDGRELKRQDGCSVVFKRRATTD</sequence>
<reference evidence="2" key="2">
    <citation type="journal article" date="2020" name="Int. J. Syst. Evol. Microbiol.">
        <title>Genomic insights into a novel species Rhodoferax aquaticus sp. nov., isolated from freshwater.</title>
        <authorList>
            <person name="Li T."/>
            <person name="Zhuo Y."/>
            <person name="Jin C.Z."/>
            <person name="Wu X."/>
            <person name="Ko S.R."/>
            <person name="Jin F.J."/>
            <person name="Ahn C.Y."/>
            <person name="Oh H.M."/>
            <person name="Lee H.G."/>
            <person name="Jin L."/>
        </authorList>
    </citation>
    <scope>NUCLEOTIDE SEQUENCE [LARGE SCALE GENOMIC DNA]</scope>
    <source>
        <strain evidence="2">Gr-4</strain>
    </source>
</reference>
<dbReference type="EMBL" id="CP036282">
    <property type="protein sequence ID" value="QDL53668.1"/>
    <property type="molecule type" value="Genomic_DNA"/>
</dbReference>
<proteinExistence type="predicted"/>
<evidence type="ECO:0000313" key="2">
    <source>
        <dbReference type="Proteomes" id="UP000317365"/>
    </source>
</evidence>
<dbReference type="RefSeq" id="WP_142809783.1">
    <property type="nucleotide sequence ID" value="NZ_CP036282.1"/>
</dbReference>
<dbReference type="KEGG" id="rhg:EXZ61_05480"/>